<keyword evidence="5" id="KW-1185">Reference proteome</keyword>
<dbReference type="OrthoDB" id="9784108at2"/>
<dbReference type="AlphaFoldDB" id="A0A517Y7V5"/>
<evidence type="ECO:0000256" key="2">
    <source>
        <dbReference type="ARBA" id="ARBA00023235"/>
    </source>
</evidence>
<dbReference type="GO" id="GO:0006396">
    <property type="term" value="P:RNA processing"/>
    <property type="evidence" value="ECO:0007669"/>
    <property type="project" value="UniProtKB-ARBA"/>
</dbReference>
<dbReference type="SUPFAM" id="SSF55120">
    <property type="entry name" value="Pseudouridine synthase"/>
    <property type="match status" value="1"/>
</dbReference>
<name>A0A517Y7V5_9BACT</name>
<dbReference type="InterPro" id="IPR006145">
    <property type="entry name" value="PsdUridine_synth_RsuA/RluA"/>
</dbReference>
<evidence type="ECO:0000313" key="4">
    <source>
        <dbReference type="EMBL" id="QDU26313.1"/>
    </source>
</evidence>
<dbReference type="GO" id="GO:0001522">
    <property type="term" value="P:pseudouridine synthesis"/>
    <property type="evidence" value="ECO:0007669"/>
    <property type="project" value="InterPro"/>
</dbReference>
<protein>
    <submittedName>
        <fullName evidence="4">tRNA pseudouridine synthase C</fullName>
        <ecNumber evidence="4">5.4.99.26</ecNumber>
    </submittedName>
</protein>
<dbReference type="PANTHER" id="PTHR21600">
    <property type="entry name" value="MITOCHONDRIAL RNA PSEUDOURIDINE SYNTHASE"/>
    <property type="match status" value="1"/>
</dbReference>
<keyword evidence="2 4" id="KW-0413">Isomerase</keyword>
<dbReference type="GO" id="GO:0160149">
    <property type="term" value="F:tRNA pseudouridine(65) synthase activity"/>
    <property type="evidence" value="ECO:0007669"/>
    <property type="project" value="UniProtKB-EC"/>
</dbReference>
<dbReference type="InterPro" id="IPR050188">
    <property type="entry name" value="RluA_PseudoU_synthase"/>
</dbReference>
<evidence type="ECO:0000259" key="3">
    <source>
        <dbReference type="Pfam" id="PF00849"/>
    </source>
</evidence>
<comment type="similarity">
    <text evidence="1">Belongs to the pseudouridine synthase RluA family.</text>
</comment>
<reference evidence="4 5" key="1">
    <citation type="submission" date="2019-02" db="EMBL/GenBank/DDBJ databases">
        <title>Deep-cultivation of Planctomycetes and their phenomic and genomic characterization uncovers novel biology.</title>
        <authorList>
            <person name="Wiegand S."/>
            <person name="Jogler M."/>
            <person name="Boedeker C."/>
            <person name="Pinto D."/>
            <person name="Vollmers J."/>
            <person name="Rivas-Marin E."/>
            <person name="Kohn T."/>
            <person name="Peeters S.H."/>
            <person name="Heuer A."/>
            <person name="Rast P."/>
            <person name="Oberbeckmann S."/>
            <person name="Bunk B."/>
            <person name="Jeske O."/>
            <person name="Meyerdierks A."/>
            <person name="Storesund J.E."/>
            <person name="Kallscheuer N."/>
            <person name="Luecker S."/>
            <person name="Lage O.M."/>
            <person name="Pohl T."/>
            <person name="Merkel B.J."/>
            <person name="Hornburger P."/>
            <person name="Mueller R.-W."/>
            <person name="Bruemmer F."/>
            <person name="Labrenz M."/>
            <person name="Spormann A.M."/>
            <person name="Op den Camp H."/>
            <person name="Overmann J."/>
            <person name="Amann R."/>
            <person name="Jetten M.S.M."/>
            <person name="Mascher T."/>
            <person name="Medema M.H."/>
            <person name="Devos D.P."/>
            <person name="Kaster A.-K."/>
            <person name="Ovreas L."/>
            <person name="Rohde M."/>
            <person name="Galperin M.Y."/>
            <person name="Jogler C."/>
        </authorList>
    </citation>
    <scope>NUCLEOTIDE SEQUENCE [LARGE SCALE GENOMIC DNA]</scope>
    <source>
        <strain evidence="4 5">ETA_A8</strain>
    </source>
</reference>
<sequence>MPTEYPSDLGFTVLYDEGPCLVVNKPAGLLTQAPLGIDSLELRVKRFIKQCEGKTGEIYLGVPHRLDRPVSGAIVFARHVRAARKISEQFEGRTVSKTYWALVGGQVAEPQGTWTDFLKKIDGEPRTVIVDEHDVGGKLAILHYRVIQVLPHGTLLEIELETGRTHQIRVQCSSRGLPLLGDTLYGSPATFGPWSNDERERFISLHARNLKLKHPMTREPIDINAPLPPLWQDYGVS</sequence>
<dbReference type="GO" id="GO:0003723">
    <property type="term" value="F:RNA binding"/>
    <property type="evidence" value="ECO:0007669"/>
    <property type="project" value="InterPro"/>
</dbReference>
<evidence type="ECO:0000313" key="5">
    <source>
        <dbReference type="Proteomes" id="UP000315017"/>
    </source>
</evidence>
<dbReference type="CDD" id="cd02869">
    <property type="entry name" value="PseudoU_synth_RluA_like"/>
    <property type="match status" value="1"/>
</dbReference>
<evidence type="ECO:0000256" key="1">
    <source>
        <dbReference type="ARBA" id="ARBA00010876"/>
    </source>
</evidence>
<dbReference type="RefSeq" id="WP_145086676.1">
    <property type="nucleotide sequence ID" value="NZ_CP036274.1"/>
</dbReference>
<dbReference type="InterPro" id="IPR020103">
    <property type="entry name" value="PsdUridine_synth_cat_dom_sf"/>
</dbReference>
<dbReference type="Gene3D" id="3.30.2350.10">
    <property type="entry name" value="Pseudouridine synthase"/>
    <property type="match status" value="1"/>
</dbReference>
<dbReference type="EC" id="5.4.99.26" evidence="4"/>
<feature type="domain" description="Pseudouridine synthase RsuA/RluA-like" evidence="3">
    <location>
        <begin position="21"/>
        <end position="174"/>
    </location>
</feature>
<dbReference type="Proteomes" id="UP000315017">
    <property type="component" value="Chromosome"/>
</dbReference>
<accession>A0A517Y7V5</accession>
<dbReference type="EMBL" id="CP036274">
    <property type="protein sequence ID" value="QDU26313.1"/>
    <property type="molecule type" value="Genomic_DNA"/>
</dbReference>
<dbReference type="Pfam" id="PF00849">
    <property type="entry name" value="PseudoU_synth_2"/>
    <property type="match status" value="1"/>
</dbReference>
<gene>
    <name evidence="4" type="primary">truC</name>
    <name evidence="4" type="ORF">ETAA8_13910</name>
</gene>
<organism evidence="4 5">
    <name type="scientific">Anatilimnocola aggregata</name>
    <dbReference type="NCBI Taxonomy" id="2528021"/>
    <lineage>
        <taxon>Bacteria</taxon>
        <taxon>Pseudomonadati</taxon>
        <taxon>Planctomycetota</taxon>
        <taxon>Planctomycetia</taxon>
        <taxon>Pirellulales</taxon>
        <taxon>Pirellulaceae</taxon>
        <taxon>Anatilimnocola</taxon>
    </lineage>
</organism>
<proteinExistence type="inferred from homology"/>
<dbReference type="PANTHER" id="PTHR21600:SF83">
    <property type="entry name" value="PSEUDOURIDYLATE SYNTHASE RPUSD4, MITOCHONDRIAL"/>
    <property type="match status" value="1"/>
</dbReference>
<dbReference type="KEGG" id="aagg:ETAA8_13910"/>